<evidence type="ECO:0000313" key="1">
    <source>
        <dbReference type="EMBL" id="MXU87208.1"/>
    </source>
</evidence>
<reference evidence="1" key="1">
    <citation type="submission" date="2019-12" db="EMBL/GenBank/DDBJ databases">
        <title>An insight into the sialome of adult female Ixodes ricinus ticks feeding for 6 days.</title>
        <authorList>
            <person name="Perner J."/>
            <person name="Ribeiro J.M.C."/>
        </authorList>
    </citation>
    <scope>NUCLEOTIDE SEQUENCE</scope>
    <source>
        <strain evidence="1">Semi-engorged</strain>
        <tissue evidence="1">Salivary glands</tissue>
    </source>
</reference>
<proteinExistence type="predicted"/>
<dbReference type="EMBL" id="GIFC01005125">
    <property type="protein sequence ID" value="MXU87208.1"/>
    <property type="molecule type" value="Transcribed_RNA"/>
</dbReference>
<sequence length="95" mass="10693">MELVIVLLLSRSSPFSLISTSTTVSATCWDSADFEDQRHGSCAALVPFLSYLRRAICDGTRDYSNGSRFVYIYIYTNIAAGSSVQYYSLFDFRAY</sequence>
<name>A0A6B0U6B6_IXORI</name>
<protein>
    <submittedName>
        <fullName evidence="1">Putative secreted protein</fullName>
    </submittedName>
</protein>
<accession>A0A6B0U6B6</accession>
<dbReference type="AlphaFoldDB" id="A0A6B0U6B6"/>
<organism evidence="1">
    <name type="scientific">Ixodes ricinus</name>
    <name type="common">Common tick</name>
    <name type="synonym">Acarus ricinus</name>
    <dbReference type="NCBI Taxonomy" id="34613"/>
    <lineage>
        <taxon>Eukaryota</taxon>
        <taxon>Metazoa</taxon>
        <taxon>Ecdysozoa</taxon>
        <taxon>Arthropoda</taxon>
        <taxon>Chelicerata</taxon>
        <taxon>Arachnida</taxon>
        <taxon>Acari</taxon>
        <taxon>Parasitiformes</taxon>
        <taxon>Ixodida</taxon>
        <taxon>Ixodoidea</taxon>
        <taxon>Ixodidae</taxon>
        <taxon>Ixodinae</taxon>
        <taxon>Ixodes</taxon>
    </lineage>
</organism>